<dbReference type="EMBL" id="NKQK01000015">
    <property type="protein sequence ID" value="PSS09760.1"/>
    <property type="molecule type" value="Genomic_DNA"/>
</dbReference>
<protein>
    <submittedName>
        <fullName evidence="3">Nucleoredoxin</fullName>
    </submittedName>
</protein>
<dbReference type="OMA" id="HICHEHP"/>
<dbReference type="STRING" id="1590841.A0A2R6QK40"/>
<comment type="caution">
    <text evidence="3">The sequence shown here is derived from an EMBL/GenBank/DDBJ whole genome shotgun (WGS) entry which is preliminary data.</text>
</comment>
<dbReference type="InterPro" id="IPR004146">
    <property type="entry name" value="DC1"/>
</dbReference>
<keyword evidence="1" id="KW-0677">Repeat</keyword>
<dbReference type="PANTHER" id="PTHR46288">
    <property type="entry name" value="PHORBOL-ESTER/DAG-TYPE DOMAIN-CONTAINING PROTEIN"/>
    <property type="match status" value="1"/>
</dbReference>
<dbReference type="OrthoDB" id="1884766at2759"/>
<proteinExistence type="predicted"/>
<evidence type="ECO:0000256" key="1">
    <source>
        <dbReference type="ARBA" id="ARBA00022737"/>
    </source>
</evidence>
<feature type="domain" description="DC1" evidence="2">
    <location>
        <begin position="136"/>
        <end position="182"/>
    </location>
</feature>
<feature type="domain" description="DC1" evidence="2">
    <location>
        <begin position="302"/>
        <end position="356"/>
    </location>
</feature>
<accession>A0A2R6QK40</accession>
<evidence type="ECO:0000313" key="4">
    <source>
        <dbReference type="Proteomes" id="UP000241394"/>
    </source>
</evidence>
<evidence type="ECO:0000259" key="2">
    <source>
        <dbReference type="Pfam" id="PF03107"/>
    </source>
</evidence>
<dbReference type="Pfam" id="PF03107">
    <property type="entry name" value="C1_2"/>
    <property type="match status" value="4"/>
</dbReference>
<feature type="domain" description="DC1" evidence="2">
    <location>
        <begin position="191"/>
        <end position="240"/>
    </location>
</feature>
<sequence length="404" mass="45811">MVLHFSHHHPLAAADKVAIFALCSICGDLATRPAAAPIYHCGDSACWFHLHHHCSELPQKLHHPFHQHHPLSLLSLQNKEEFRCHACGKIPRGKFAFRCDLCEFGLDVCCASLVPEKVDGGGDGELSYRRVKFVGHEHELLVCYKDIESFEVSCSACELPFQIQDSIYVCLECKLLLHKPCAELPLTINHPFHPRHRLVLFTQIPPGEPFTRCKGCLRDFEAGFTYRCVECNFLLGTGCASLVPRKFVFHEHPLALFEKTNFNCSKCRCRKCTSVLRCVLCGFNIHLHCFPDLPEVVVGGRYHRHALRLTKTPVQDYEVESDDAEFYCDKCEQERSLPDPTYSCQECHYVAHVQCMVSKEEILSHGEEVLVVGQSMGDESSSKVVREAMNKLSMEEEENLKKPG</sequence>
<dbReference type="InParanoid" id="A0A2R6QK40"/>
<reference evidence="4" key="2">
    <citation type="journal article" date="2018" name="BMC Genomics">
        <title>A manually annotated Actinidia chinensis var. chinensis (kiwifruit) genome highlights the challenges associated with draft genomes and gene prediction in plants.</title>
        <authorList>
            <person name="Pilkington S.M."/>
            <person name="Crowhurst R."/>
            <person name="Hilario E."/>
            <person name="Nardozza S."/>
            <person name="Fraser L."/>
            <person name="Peng Y."/>
            <person name="Gunaseelan K."/>
            <person name="Simpson R."/>
            <person name="Tahir J."/>
            <person name="Deroles S.C."/>
            <person name="Templeton K."/>
            <person name="Luo Z."/>
            <person name="Davy M."/>
            <person name="Cheng C."/>
            <person name="McNeilage M."/>
            <person name="Scaglione D."/>
            <person name="Liu Y."/>
            <person name="Zhang Q."/>
            <person name="Datson P."/>
            <person name="De Silva N."/>
            <person name="Gardiner S.E."/>
            <person name="Bassett H."/>
            <person name="Chagne D."/>
            <person name="McCallum J."/>
            <person name="Dzierzon H."/>
            <person name="Deng C."/>
            <person name="Wang Y.Y."/>
            <person name="Barron L."/>
            <person name="Manako K."/>
            <person name="Bowen J."/>
            <person name="Foster T.M."/>
            <person name="Erridge Z.A."/>
            <person name="Tiffin H."/>
            <person name="Waite C.N."/>
            <person name="Davies K.M."/>
            <person name="Grierson E.P."/>
            <person name="Laing W.A."/>
            <person name="Kirk R."/>
            <person name="Chen X."/>
            <person name="Wood M."/>
            <person name="Montefiori M."/>
            <person name="Brummell D.A."/>
            <person name="Schwinn K.E."/>
            <person name="Catanach A."/>
            <person name="Fullerton C."/>
            <person name="Li D."/>
            <person name="Meiyalaghan S."/>
            <person name="Nieuwenhuizen N."/>
            <person name="Read N."/>
            <person name="Prakash R."/>
            <person name="Hunter D."/>
            <person name="Zhang H."/>
            <person name="McKenzie M."/>
            <person name="Knabel M."/>
            <person name="Harris A."/>
            <person name="Allan A.C."/>
            <person name="Gleave A."/>
            <person name="Chen A."/>
            <person name="Janssen B.J."/>
            <person name="Plunkett B."/>
            <person name="Ampomah-Dwamena C."/>
            <person name="Voogd C."/>
            <person name="Leif D."/>
            <person name="Lafferty D."/>
            <person name="Souleyre E.J.F."/>
            <person name="Varkonyi-Gasic E."/>
            <person name="Gambi F."/>
            <person name="Hanley J."/>
            <person name="Yao J.L."/>
            <person name="Cheung J."/>
            <person name="David K.M."/>
            <person name="Warren B."/>
            <person name="Marsh K."/>
            <person name="Snowden K.C."/>
            <person name="Lin-Wang K."/>
            <person name="Brian L."/>
            <person name="Martinez-Sanchez M."/>
            <person name="Wang M."/>
            <person name="Ileperuma N."/>
            <person name="Macnee N."/>
            <person name="Campin R."/>
            <person name="McAtee P."/>
            <person name="Drummond R.S.M."/>
            <person name="Espley R.V."/>
            <person name="Ireland H.S."/>
            <person name="Wu R."/>
            <person name="Atkinson R.G."/>
            <person name="Karunairetnam S."/>
            <person name="Bulley S."/>
            <person name="Chunkath S."/>
            <person name="Hanley Z."/>
            <person name="Storey R."/>
            <person name="Thrimawithana A.H."/>
            <person name="Thomson S."/>
            <person name="David C."/>
            <person name="Testolin R."/>
            <person name="Huang H."/>
            <person name="Hellens R.P."/>
            <person name="Schaffer R.J."/>
        </authorList>
    </citation>
    <scope>NUCLEOTIDE SEQUENCE [LARGE SCALE GENOMIC DNA]</scope>
    <source>
        <strain evidence="4">cv. Red5</strain>
    </source>
</reference>
<dbReference type="Gramene" id="PSS09760">
    <property type="protein sequence ID" value="PSS09760"/>
    <property type="gene ID" value="CEY00_Acc12675"/>
</dbReference>
<organism evidence="3 4">
    <name type="scientific">Actinidia chinensis var. chinensis</name>
    <name type="common">Chinese soft-hair kiwi</name>
    <dbReference type="NCBI Taxonomy" id="1590841"/>
    <lineage>
        <taxon>Eukaryota</taxon>
        <taxon>Viridiplantae</taxon>
        <taxon>Streptophyta</taxon>
        <taxon>Embryophyta</taxon>
        <taxon>Tracheophyta</taxon>
        <taxon>Spermatophyta</taxon>
        <taxon>Magnoliopsida</taxon>
        <taxon>eudicotyledons</taxon>
        <taxon>Gunneridae</taxon>
        <taxon>Pentapetalae</taxon>
        <taxon>asterids</taxon>
        <taxon>Ericales</taxon>
        <taxon>Actinidiaceae</taxon>
        <taxon>Actinidia</taxon>
    </lineage>
</organism>
<evidence type="ECO:0000313" key="3">
    <source>
        <dbReference type="EMBL" id="PSS09760.1"/>
    </source>
</evidence>
<dbReference type="AlphaFoldDB" id="A0A2R6QK40"/>
<reference evidence="3 4" key="1">
    <citation type="submission" date="2017-07" db="EMBL/GenBank/DDBJ databases">
        <title>An improved, manually edited Actinidia chinensis var. chinensis (kiwifruit) genome highlights the challenges associated with draft genomes and gene prediction in plants.</title>
        <authorList>
            <person name="Pilkington S."/>
            <person name="Crowhurst R."/>
            <person name="Hilario E."/>
            <person name="Nardozza S."/>
            <person name="Fraser L."/>
            <person name="Peng Y."/>
            <person name="Gunaseelan K."/>
            <person name="Simpson R."/>
            <person name="Tahir J."/>
            <person name="Deroles S."/>
            <person name="Templeton K."/>
            <person name="Luo Z."/>
            <person name="Davy M."/>
            <person name="Cheng C."/>
            <person name="Mcneilage M."/>
            <person name="Scaglione D."/>
            <person name="Liu Y."/>
            <person name="Zhang Q."/>
            <person name="Datson P."/>
            <person name="De Silva N."/>
            <person name="Gardiner S."/>
            <person name="Bassett H."/>
            <person name="Chagne D."/>
            <person name="Mccallum J."/>
            <person name="Dzierzon H."/>
            <person name="Deng C."/>
            <person name="Wang Y.-Y."/>
            <person name="Barron N."/>
            <person name="Manako K."/>
            <person name="Bowen J."/>
            <person name="Foster T."/>
            <person name="Erridge Z."/>
            <person name="Tiffin H."/>
            <person name="Waite C."/>
            <person name="Davies K."/>
            <person name="Grierson E."/>
            <person name="Laing W."/>
            <person name="Kirk R."/>
            <person name="Chen X."/>
            <person name="Wood M."/>
            <person name="Montefiori M."/>
            <person name="Brummell D."/>
            <person name="Schwinn K."/>
            <person name="Catanach A."/>
            <person name="Fullerton C."/>
            <person name="Li D."/>
            <person name="Meiyalaghan S."/>
            <person name="Nieuwenhuizen N."/>
            <person name="Read N."/>
            <person name="Prakash R."/>
            <person name="Hunter D."/>
            <person name="Zhang H."/>
            <person name="Mckenzie M."/>
            <person name="Knabel M."/>
            <person name="Harris A."/>
            <person name="Allan A."/>
            <person name="Chen A."/>
            <person name="Janssen B."/>
            <person name="Plunkett B."/>
            <person name="Dwamena C."/>
            <person name="Voogd C."/>
            <person name="Leif D."/>
            <person name="Lafferty D."/>
            <person name="Souleyre E."/>
            <person name="Varkonyi-Gasic E."/>
            <person name="Gambi F."/>
            <person name="Hanley J."/>
            <person name="Yao J.-L."/>
            <person name="Cheung J."/>
            <person name="David K."/>
            <person name="Warren B."/>
            <person name="Marsh K."/>
            <person name="Snowden K."/>
            <person name="Lin-Wang K."/>
            <person name="Brian L."/>
            <person name="Martinez-Sanchez M."/>
            <person name="Wang M."/>
            <person name="Ileperuma N."/>
            <person name="Macnee N."/>
            <person name="Campin R."/>
            <person name="Mcatee P."/>
            <person name="Drummond R."/>
            <person name="Espley R."/>
            <person name="Ireland H."/>
            <person name="Wu R."/>
            <person name="Atkinson R."/>
            <person name="Karunairetnam S."/>
            <person name="Bulley S."/>
            <person name="Chunkath S."/>
            <person name="Hanley Z."/>
            <person name="Storey R."/>
            <person name="Thrimawithana A."/>
            <person name="Thomson S."/>
            <person name="David C."/>
            <person name="Testolin R."/>
        </authorList>
    </citation>
    <scope>NUCLEOTIDE SEQUENCE [LARGE SCALE GENOMIC DNA]</scope>
    <source>
        <strain evidence="4">cv. Red5</strain>
        <tissue evidence="3">Young leaf</tissue>
    </source>
</reference>
<name>A0A2R6QK40_ACTCC</name>
<keyword evidence="4" id="KW-1185">Reference proteome</keyword>
<feature type="domain" description="DC1" evidence="2">
    <location>
        <begin position="64"/>
        <end position="111"/>
    </location>
</feature>
<dbReference type="PANTHER" id="PTHR46288:SF27">
    <property type="entry name" value="CYSTEINE_HISTIDINE-RICH C1 DOMAIN FAMILY PROTEIN"/>
    <property type="match status" value="1"/>
</dbReference>
<dbReference type="SUPFAM" id="SSF57889">
    <property type="entry name" value="Cysteine-rich domain"/>
    <property type="match status" value="3"/>
</dbReference>
<gene>
    <name evidence="3" type="ORF">CEY00_Acc12675</name>
</gene>
<dbReference type="Proteomes" id="UP000241394">
    <property type="component" value="Chromosome LG15"/>
</dbReference>
<dbReference type="InterPro" id="IPR046349">
    <property type="entry name" value="C1-like_sf"/>
</dbReference>